<dbReference type="NCBIfam" id="TIGR04088">
    <property type="entry name" value="cognate_SipW"/>
    <property type="match status" value="1"/>
</dbReference>
<name>A0A5M4FGE9_9ACTN</name>
<gene>
    <name evidence="2" type="ORF">ESP70_000195</name>
</gene>
<reference evidence="2" key="1">
    <citation type="submission" date="2019-09" db="EMBL/GenBank/DDBJ databases">
        <authorList>
            <person name="Li J."/>
        </authorList>
    </citation>
    <scope>NUCLEOTIDE SEQUENCE [LARGE SCALE GENOMIC DNA]</scope>
    <source>
        <strain evidence="2">JCM 14732</strain>
    </source>
</reference>
<dbReference type="InterPro" id="IPR024006">
    <property type="entry name" value="Alt_signal_exp_actinobact"/>
</dbReference>
<comment type="caution">
    <text evidence="2">The sequence shown here is derived from an EMBL/GenBank/DDBJ whole genome shotgun (WGS) entry which is preliminary data.</text>
</comment>
<dbReference type="OrthoDB" id="3787434at2"/>
<feature type="chain" id="PRO_5024293841" evidence="1">
    <location>
        <begin position="27"/>
        <end position="173"/>
    </location>
</feature>
<evidence type="ECO:0000256" key="1">
    <source>
        <dbReference type="SAM" id="SignalP"/>
    </source>
</evidence>
<dbReference type="RefSeq" id="WP_149687387.1">
    <property type="nucleotide sequence ID" value="NZ_SDPQ02000001.1"/>
</dbReference>
<proteinExistence type="predicted"/>
<keyword evidence="3" id="KW-1185">Reference proteome</keyword>
<feature type="signal peptide" evidence="1">
    <location>
        <begin position="1"/>
        <end position="26"/>
    </location>
</feature>
<evidence type="ECO:0000313" key="3">
    <source>
        <dbReference type="Proteomes" id="UP000380867"/>
    </source>
</evidence>
<dbReference type="NCBIfam" id="TIGR04089">
    <property type="entry name" value="exp_by_SipW_III"/>
    <property type="match status" value="1"/>
</dbReference>
<protein>
    <submittedName>
        <fullName evidence="2">Alternate-type signal peptide domain-containing protein</fullName>
    </submittedName>
</protein>
<organism evidence="2 3">
    <name type="scientific">Aeromicrobium ginsengisoli</name>
    <dbReference type="NCBI Taxonomy" id="363867"/>
    <lineage>
        <taxon>Bacteria</taxon>
        <taxon>Bacillati</taxon>
        <taxon>Actinomycetota</taxon>
        <taxon>Actinomycetes</taxon>
        <taxon>Propionibacteriales</taxon>
        <taxon>Nocardioidaceae</taxon>
        <taxon>Aeromicrobium</taxon>
    </lineage>
</organism>
<dbReference type="InterPro" id="IPR023833">
    <property type="entry name" value="Signal_pept_SipW-depend-type"/>
</dbReference>
<dbReference type="Proteomes" id="UP000380867">
    <property type="component" value="Unassembled WGS sequence"/>
</dbReference>
<dbReference type="EMBL" id="SDPQ02000001">
    <property type="protein sequence ID" value="KAA1399234.1"/>
    <property type="molecule type" value="Genomic_DNA"/>
</dbReference>
<dbReference type="AlphaFoldDB" id="A0A5M4FGE9"/>
<evidence type="ECO:0000313" key="2">
    <source>
        <dbReference type="EMBL" id="KAA1399234.1"/>
    </source>
</evidence>
<keyword evidence="1" id="KW-0732">Signal</keyword>
<sequence>MKKSTKGALAAAAAGTLLLGGAGSLAFWNATATIDSSSVNAGSLTLTDDDCSDWILDNGEDVGGVALVDSIVPGDQLTKTCTYKITATGDHLRATLGASGGTPSGDLAGVVTVTPSFDVDGNTVTEITEDNDGDTLTAKIVLDFPYGTGVDNDTQLDQLNLSDYVVTATQVHN</sequence>
<accession>A0A5M4FGE9</accession>